<dbReference type="PROSITE" id="PS51257">
    <property type="entry name" value="PROKAR_LIPOPROTEIN"/>
    <property type="match status" value="1"/>
</dbReference>
<accession>A0AAX3LEH1</accession>
<dbReference type="AlphaFoldDB" id="A0AAX3LEH1"/>
<evidence type="ECO:0008006" key="4">
    <source>
        <dbReference type="Google" id="ProtNLM"/>
    </source>
</evidence>
<proteinExistence type="predicted"/>
<reference evidence="2 3" key="1">
    <citation type="submission" date="2023-01" db="EMBL/GenBank/DDBJ databases">
        <title>Genome sequence resource and annotation of Enterobacter ludwigii, an economically important pathogen of seedling wilt with strawberry.</title>
        <authorList>
            <person name="Xie Y."/>
        </authorList>
    </citation>
    <scope>NUCLEOTIDE SEQUENCE [LARGE SCALE GENOMIC DNA]</scope>
    <source>
        <strain evidence="2 3">CM-TZ4</strain>
    </source>
</reference>
<dbReference type="Proteomes" id="UP001210538">
    <property type="component" value="Chromosome"/>
</dbReference>
<feature type="signal peptide" evidence="1">
    <location>
        <begin position="1"/>
        <end position="21"/>
    </location>
</feature>
<keyword evidence="3" id="KW-1185">Reference proteome</keyword>
<gene>
    <name evidence="2" type="ORF">PHA72_07605</name>
</gene>
<evidence type="ECO:0000256" key="1">
    <source>
        <dbReference type="SAM" id="SignalP"/>
    </source>
</evidence>
<evidence type="ECO:0000313" key="2">
    <source>
        <dbReference type="EMBL" id="WCE14720.1"/>
    </source>
</evidence>
<feature type="chain" id="PRO_5043320875" description="Lipoprotein" evidence="1">
    <location>
        <begin position="22"/>
        <end position="122"/>
    </location>
</feature>
<dbReference type="EMBL" id="CP116347">
    <property type="protein sequence ID" value="WCE14720.1"/>
    <property type="molecule type" value="Genomic_DNA"/>
</dbReference>
<name>A0AAX3LEH1_9ENTR</name>
<organism evidence="2 3">
    <name type="scientific">Enterobacter ludwigii</name>
    <dbReference type="NCBI Taxonomy" id="299767"/>
    <lineage>
        <taxon>Bacteria</taxon>
        <taxon>Pseudomonadati</taxon>
        <taxon>Pseudomonadota</taxon>
        <taxon>Gammaproteobacteria</taxon>
        <taxon>Enterobacterales</taxon>
        <taxon>Enterobacteriaceae</taxon>
        <taxon>Enterobacter</taxon>
        <taxon>Enterobacter cloacae complex</taxon>
    </lineage>
</organism>
<protein>
    <recommendedName>
        <fullName evidence="4">Lipoprotein</fullName>
    </recommendedName>
</protein>
<keyword evidence="1" id="KW-0732">Signal</keyword>
<sequence>MKLKSLVFAAMVALTGCTATHHDFMDKAYVGYVNNHAVVLFDAGYSNGVKVYRPQFASDCGKVYDKYYQMDNTSTTCLVRESRIADLHSYNEHIGKEIPHKADTIHDGLEGVNAPSIIPDNL</sequence>
<evidence type="ECO:0000313" key="3">
    <source>
        <dbReference type="Proteomes" id="UP001210538"/>
    </source>
</evidence>
<dbReference type="RefSeq" id="WP_271661450.1">
    <property type="nucleotide sequence ID" value="NZ_CP116347.1"/>
</dbReference>